<evidence type="ECO:0000313" key="2">
    <source>
        <dbReference type="EMBL" id="KAF8572107.1"/>
    </source>
</evidence>
<sequence length="141" mass="16082">MGPDGLLDLASRLSTFLDIPFEAVNFDGIDIRFLEAVLSKLTGFRPHPWLSTEERFAKCLKDVTKVIDVPLTHINAADLKNGNVTAFYHLIEILSFLVEYMRNEVKDIAAISESSENLESANFNRFVWSQLFQEVFIMRTP</sequence>
<name>A0A8T0DZH6_9TREM</name>
<keyword evidence="3" id="KW-1185">Reference proteome</keyword>
<dbReference type="Proteomes" id="UP000699462">
    <property type="component" value="Unassembled WGS sequence"/>
</dbReference>
<evidence type="ECO:0000313" key="3">
    <source>
        <dbReference type="Proteomes" id="UP000699462"/>
    </source>
</evidence>
<gene>
    <name evidence="1" type="ORF">P879_01884</name>
    <name evidence="2" type="ORF">P879_01885</name>
</gene>
<protein>
    <submittedName>
        <fullName evidence="2">Uncharacterized protein</fullName>
    </submittedName>
</protein>
<dbReference type="OrthoDB" id="545730at2759"/>
<evidence type="ECO:0000313" key="1">
    <source>
        <dbReference type="EMBL" id="KAF8572106.1"/>
    </source>
</evidence>
<comment type="caution">
    <text evidence="2">The sequence shown here is derived from an EMBL/GenBank/DDBJ whole genome shotgun (WGS) entry which is preliminary data.</text>
</comment>
<proteinExistence type="predicted"/>
<reference evidence="2 3" key="1">
    <citation type="submission" date="2019-07" db="EMBL/GenBank/DDBJ databases">
        <title>Annotation for the trematode Paragonimus westermani.</title>
        <authorList>
            <person name="Choi Y.-J."/>
        </authorList>
    </citation>
    <scope>NUCLEOTIDE SEQUENCE [LARGE SCALE GENOMIC DNA]</scope>
    <source>
        <strain evidence="2">180907_Pwestermani</strain>
    </source>
</reference>
<accession>A0A8T0DZH6</accession>
<dbReference type="AlphaFoldDB" id="A0A8T0DZH6"/>
<organism evidence="2 3">
    <name type="scientific">Paragonimus westermani</name>
    <dbReference type="NCBI Taxonomy" id="34504"/>
    <lineage>
        <taxon>Eukaryota</taxon>
        <taxon>Metazoa</taxon>
        <taxon>Spiralia</taxon>
        <taxon>Lophotrochozoa</taxon>
        <taxon>Platyhelminthes</taxon>
        <taxon>Trematoda</taxon>
        <taxon>Digenea</taxon>
        <taxon>Plagiorchiida</taxon>
        <taxon>Troglotremata</taxon>
        <taxon>Troglotrematidae</taxon>
        <taxon>Paragonimus</taxon>
    </lineage>
</organism>
<dbReference type="EMBL" id="JTDF01000173">
    <property type="protein sequence ID" value="KAF8572106.1"/>
    <property type="molecule type" value="Genomic_DNA"/>
</dbReference>
<dbReference type="EMBL" id="JTDF01000173">
    <property type="protein sequence ID" value="KAF8572107.1"/>
    <property type="molecule type" value="Genomic_DNA"/>
</dbReference>